<protein>
    <submittedName>
        <fullName evidence="1">Uncharacterized protein</fullName>
    </submittedName>
</protein>
<reference evidence="1" key="1">
    <citation type="journal article" date="2025" name="Int. J. Syst. Evol. Microbiol.">
        <title>Inconstantimicrobium mannanitabidum sp. nov., a novel member of the family Clostridiaceae isolated from anoxic soil under the treatment of reductive soil disinfestation.</title>
        <authorList>
            <person name="Ueki A."/>
            <person name="Tonouchi A."/>
            <person name="Honma S."/>
            <person name="Kaku N."/>
            <person name="Ueki K."/>
        </authorList>
    </citation>
    <scope>NUCLEOTIDE SEQUENCE</scope>
    <source>
        <strain evidence="1">TW13</strain>
    </source>
</reference>
<accession>A0ACB5RIN6</accession>
<proteinExistence type="predicted"/>
<dbReference type="Proteomes" id="UP001058074">
    <property type="component" value="Unassembled WGS sequence"/>
</dbReference>
<organism evidence="1 2">
    <name type="scientific">Inconstantimicrobium mannanitabidum</name>
    <dbReference type="NCBI Taxonomy" id="1604901"/>
    <lineage>
        <taxon>Bacteria</taxon>
        <taxon>Bacillati</taxon>
        <taxon>Bacillota</taxon>
        <taxon>Clostridia</taxon>
        <taxon>Eubacteriales</taxon>
        <taxon>Clostridiaceae</taxon>
        <taxon>Inconstantimicrobium</taxon>
    </lineage>
</organism>
<evidence type="ECO:0000313" key="2">
    <source>
        <dbReference type="Proteomes" id="UP001058074"/>
    </source>
</evidence>
<keyword evidence="2" id="KW-1185">Reference proteome</keyword>
<gene>
    <name evidence="1" type="ORF">rsdtw13_42040</name>
</gene>
<dbReference type="EMBL" id="BROD01000002">
    <property type="protein sequence ID" value="GKX68946.1"/>
    <property type="molecule type" value="Genomic_DNA"/>
</dbReference>
<sequence>MEKQINIGKQDPAGLVEIEELNELTETQEVNGASTPTIVATVTATIGASAAICPTTKCSSKC</sequence>
<name>A0ACB5RIN6_9CLOT</name>
<evidence type="ECO:0000313" key="1">
    <source>
        <dbReference type="EMBL" id="GKX68946.1"/>
    </source>
</evidence>
<comment type="caution">
    <text evidence="1">The sequence shown here is derived from an EMBL/GenBank/DDBJ whole genome shotgun (WGS) entry which is preliminary data.</text>
</comment>